<feature type="domain" description="Utp8 beta-propeller" evidence="1">
    <location>
        <begin position="41"/>
        <end position="369"/>
    </location>
</feature>
<sequence length="894" mass="97351">MAPTFRIHRPDVLASLPRPLDHTKGQYHIGEVYTQKPGSKKRKRLEVVVGVDGEAANIYHVPSSGLRTSYPIPPQESFTCAPHSIRFQGEGSSGRNNYTYLSTRDTTGAKVTLCRDVIDTTGKTNSASTSQRVRHKSSITHLFTSAAVDTTILSENQSDKGHVVALCKDGQVLCLDGEALEQKWSTSSYSLCKDLLPATVSNYEVEFSLHAAASDVLNGLFQGRQDAFGSFGRQIDPKTFNPDVLAFVARTTSEGTTSRFLIIFGIIPTAPSQPLVQLHVTPLPSQDEVGAESATYQLHTQSGKLLQLYGSVLRTYDLTSAVPKLQGSLPLPDLTSFLQLSEHSVLCLSKTSASMMNPSFHSIQASTAVEFPEATEHQKPTLVTFLSKLDMAVAVVGNTLVSIQIERPKSHSKEGLLIDSIGRGLPRSDRVPASLPKAGNETFENYLPGTLSDEYVKESLADVVRADGFMQAQDWKSFEALLAQRFGVAVQQEVVSNELQTPTWKWLAESEAYPAVDRRWVLYAISRVFSMEIQSPESAILRCNLPASNVLIYLIAAGHLTNANMCAAFKSELAEVASKDSVIDKLVQNLVAMNPAMELLLSYVTATKLGEKDLLVVVRAIMQTLNMKPPQEVLALTETEQEEDVAMEIEKTEQTLEMAEVAVYHMDDDRNLRERALTTAFEKLASYSSIATVRALRETLSPTEILSLIDTLRTQLYRGAWTSRYFDMTDMDKDEAAGTPPDGTISLIAELISRCIDSIGLSGWLTNGASSVGGRADALEFITNLSNEVSAALTGLHETVLLDGYVGEAVQYGRTAKTGSSASAAASARAGALAKPVSLDVELSTRLPLGLVSKQHVSNQKIVSGGEVLERSSRERGHLLSQKVKAYSLERISI</sequence>
<gene>
    <name evidence="2" type="ORF">CFIO01_07816</name>
</gene>
<dbReference type="STRING" id="1445577.A0A010R1J2"/>
<dbReference type="AlphaFoldDB" id="A0A010R1J2"/>
<organism evidence="2 3">
    <name type="scientific">Colletotrichum fioriniae PJ7</name>
    <dbReference type="NCBI Taxonomy" id="1445577"/>
    <lineage>
        <taxon>Eukaryota</taxon>
        <taxon>Fungi</taxon>
        <taxon>Dikarya</taxon>
        <taxon>Ascomycota</taxon>
        <taxon>Pezizomycotina</taxon>
        <taxon>Sordariomycetes</taxon>
        <taxon>Hypocreomycetidae</taxon>
        <taxon>Glomerellales</taxon>
        <taxon>Glomerellaceae</taxon>
        <taxon>Colletotrichum</taxon>
        <taxon>Colletotrichum acutatum species complex</taxon>
    </lineage>
</organism>
<dbReference type="InterPro" id="IPR018843">
    <property type="entry name" value="Utp8_b-prop"/>
</dbReference>
<evidence type="ECO:0000313" key="2">
    <source>
        <dbReference type="EMBL" id="EXF74166.1"/>
    </source>
</evidence>
<dbReference type="KEGG" id="cfj:CFIO01_07816"/>
<dbReference type="Proteomes" id="UP000020467">
    <property type="component" value="Unassembled WGS sequence"/>
</dbReference>
<dbReference type="Pfam" id="PF10395">
    <property type="entry name" value="Utp8_b_propeller"/>
    <property type="match status" value="1"/>
</dbReference>
<dbReference type="EMBL" id="JARH01001008">
    <property type="protein sequence ID" value="EXF74166.1"/>
    <property type="molecule type" value="Genomic_DNA"/>
</dbReference>
<name>A0A010R1J2_9PEZI</name>
<evidence type="ECO:0000313" key="3">
    <source>
        <dbReference type="Proteomes" id="UP000020467"/>
    </source>
</evidence>
<dbReference type="HOGENOM" id="CLU_013566_0_0_1"/>
<accession>A0A010R1J2</accession>
<comment type="caution">
    <text evidence="2">The sequence shown here is derived from an EMBL/GenBank/DDBJ whole genome shotgun (WGS) entry which is preliminary data.</text>
</comment>
<dbReference type="eggNOG" id="ENOG502S1FV">
    <property type="taxonomic scope" value="Eukaryota"/>
</dbReference>
<proteinExistence type="predicted"/>
<evidence type="ECO:0000259" key="1">
    <source>
        <dbReference type="Pfam" id="PF10395"/>
    </source>
</evidence>
<dbReference type="OrthoDB" id="5330858at2759"/>
<protein>
    <recommendedName>
        <fullName evidence="1">Utp8 beta-propeller domain-containing protein</fullName>
    </recommendedName>
</protein>
<keyword evidence="3" id="KW-1185">Reference proteome</keyword>
<reference evidence="2 3" key="1">
    <citation type="submission" date="2014-02" db="EMBL/GenBank/DDBJ databases">
        <title>The genome sequence of Colletotrichum fioriniae PJ7.</title>
        <authorList>
            <person name="Baroncelli R."/>
            <person name="Thon M.R."/>
        </authorList>
    </citation>
    <scope>NUCLEOTIDE SEQUENCE [LARGE SCALE GENOMIC DNA]</scope>
    <source>
        <strain evidence="2 3">PJ7</strain>
    </source>
</reference>